<reference evidence="1" key="2">
    <citation type="journal article" date="2015" name="Data Brief">
        <title>Shoot transcriptome of the giant reed, Arundo donax.</title>
        <authorList>
            <person name="Barrero R.A."/>
            <person name="Guerrero F.D."/>
            <person name="Moolhuijzen P."/>
            <person name="Goolsby J.A."/>
            <person name="Tidwell J."/>
            <person name="Bellgard S.E."/>
            <person name="Bellgard M.I."/>
        </authorList>
    </citation>
    <scope>NUCLEOTIDE SEQUENCE</scope>
    <source>
        <tissue evidence="1">Shoot tissue taken approximately 20 cm above the soil surface</tissue>
    </source>
</reference>
<accession>A0A0A8Y7P5</accession>
<dbReference type="AlphaFoldDB" id="A0A0A8Y7P5"/>
<reference evidence="1" key="1">
    <citation type="submission" date="2014-09" db="EMBL/GenBank/DDBJ databases">
        <authorList>
            <person name="Magalhaes I.L.F."/>
            <person name="Oliveira U."/>
            <person name="Santos F.R."/>
            <person name="Vidigal T.H.D.A."/>
            <person name="Brescovit A.D."/>
            <person name="Santos A.J."/>
        </authorList>
    </citation>
    <scope>NUCLEOTIDE SEQUENCE</scope>
    <source>
        <tissue evidence="1">Shoot tissue taken approximately 20 cm above the soil surface</tissue>
    </source>
</reference>
<proteinExistence type="predicted"/>
<name>A0A0A8Y7P5_ARUDO</name>
<organism evidence="1">
    <name type="scientific">Arundo donax</name>
    <name type="common">Giant reed</name>
    <name type="synonym">Donax arundinaceus</name>
    <dbReference type="NCBI Taxonomy" id="35708"/>
    <lineage>
        <taxon>Eukaryota</taxon>
        <taxon>Viridiplantae</taxon>
        <taxon>Streptophyta</taxon>
        <taxon>Embryophyta</taxon>
        <taxon>Tracheophyta</taxon>
        <taxon>Spermatophyta</taxon>
        <taxon>Magnoliopsida</taxon>
        <taxon>Liliopsida</taxon>
        <taxon>Poales</taxon>
        <taxon>Poaceae</taxon>
        <taxon>PACMAD clade</taxon>
        <taxon>Arundinoideae</taxon>
        <taxon>Arundineae</taxon>
        <taxon>Arundo</taxon>
    </lineage>
</organism>
<dbReference type="EMBL" id="GBRH01276725">
    <property type="protein sequence ID" value="JAD21170.1"/>
    <property type="molecule type" value="Transcribed_RNA"/>
</dbReference>
<evidence type="ECO:0000313" key="1">
    <source>
        <dbReference type="EMBL" id="JAD21170.1"/>
    </source>
</evidence>
<protein>
    <submittedName>
        <fullName evidence="1">Uncharacterized protein</fullName>
    </submittedName>
</protein>
<sequence>MRVETNSHQSLPRGRGSSWLRVGCLMKDGCISTVHSALR</sequence>